<dbReference type="GO" id="GO:0016853">
    <property type="term" value="F:isomerase activity"/>
    <property type="evidence" value="ECO:0007669"/>
    <property type="project" value="UniProtKB-KW"/>
</dbReference>
<organism evidence="2 3">
    <name type="scientific">Salegentibacter holothuriorum</name>
    <dbReference type="NCBI Taxonomy" id="241145"/>
    <lineage>
        <taxon>Bacteria</taxon>
        <taxon>Pseudomonadati</taxon>
        <taxon>Bacteroidota</taxon>
        <taxon>Flavobacteriia</taxon>
        <taxon>Flavobacteriales</taxon>
        <taxon>Flavobacteriaceae</taxon>
        <taxon>Salegentibacter</taxon>
    </lineage>
</organism>
<dbReference type="Gene3D" id="3.40.30.10">
    <property type="entry name" value="Glutaredoxin"/>
    <property type="match status" value="1"/>
</dbReference>
<dbReference type="EMBL" id="FUYY01000001">
    <property type="protein sequence ID" value="SKB30085.1"/>
    <property type="molecule type" value="Genomic_DNA"/>
</dbReference>
<protein>
    <submittedName>
        <fullName evidence="2">Predicted dithiol-disulfide isomerase, DsbA family</fullName>
    </submittedName>
</protein>
<dbReference type="CDD" id="cd03024">
    <property type="entry name" value="DsbA_FrnE"/>
    <property type="match status" value="1"/>
</dbReference>
<evidence type="ECO:0000259" key="1">
    <source>
        <dbReference type="Pfam" id="PF01323"/>
    </source>
</evidence>
<evidence type="ECO:0000313" key="2">
    <source>
        <dbReference type="EMBL" id="SKB30085.1"/>
    </source>
</evidence>
<keyword evidence="2" id="KW-0413">Isomerase</keyword>
<dbReference type="OrthoDB" id="9799122at2"/>
<keyword evidence="3" id="KW-1185">Reference proteome</keyword>
<dbReference type="AlphaFoldDB" id="A0A1T5A5B3"/>
<dbReference type="RefSeq" id="WP_079718834.1">
    <property type="nucleotide sequence ID" value="NZ_FUYY01000001.1"/>
</dbReference>
<evidence type="ECO:0000313" key="3">
    <source>
        <dbReference type="Proteomes" id="UP000190230"/>
    </source>
</evidence>
<accession>A0A1T5A5B3</accession>
<dbReference type="InterPro" id="IPR036249">
    <property type="entry name" value="Thioredoxin-like_sf"/>
</dbReference>
<dbReference type="Proteomes" id="UP000190230">
    <property type="component" value="Unassembled WGS sequence"/>
</dbReference>
<proteinExistence type="predicted"/>
<dbReference type="STRING" id="241145.SAMN05660776_0195"/>
<dbReference type="GO" id="GO:0016491">
    <property type="term" value="F:oxidoreductase activity"/>
    <property type="evidence" value="ECO:0007669"/>
    <property type="project" value="InterPro"/>
</dbReference>
<dbReference type="PANTHER" id="PTHR13887:SF41">
    <property type="entry name" value="THIOREDOXIN SUPERFAMILY PROTEIN"/>
    <property type="match status" value="1"/>
</dbReference>
<reference evidence="3" key="1">
    <citation type="submission" date="2017-02" db="EMBL/GenBank/DDBJ databases">
        <authorList>
            <person name="Varghese N."/>
            <person name="Submissions S."/>
        </authorList>
    </citation>
    <scope>NUCLEOTIDE SEQUENCE [LARGE SCALE GENOMIC DNA]</scope>
    <source>
        <strain evidence="3">DSM 23405</strain>
    </source>
</reference>
<dbReference type="Pfam" id="PF01323">
    <property type="entry name" value="DSBA"/>
    <property type="match status" value="1"/>
</dbReference>
<dbReference type="InterPro" id="IPR001853">
    <property type="entry name" value="DSBA-like_thioredoxin_dom"/>
</dbReference>
<sequence length="217" mass="24438">MRIKIWSDVRCPFCYIGKKKFETALAGFSGKDQVEVEWKSFQLDPTLKTDPNINTLEYFVKTKGISEEQARQMLSGATEMAAEVGLNFDLESSILANSFMAHRLIQLAKLKGLANEAEEALFKAHFIKGQNIDDFKVLEEISTSIGIDTDEVKNLLNSDAFGYEVKQDEMEARNIGVKGVPFFVIDDKYAISGAQSSEAFLQTLEEAWKEFQPNKTK</sequence>
<gene>
    <name evidence="2" type="ORF">SAMN05660776_0195</name>
</gene>
<feature type="domain" description="DSBA-like thioredoxin" evidence="1">
    <location>
        <begin position="3"/>
        <end position="204"/>
    </location>
</feature>
<dbReference type="SUPFAM" id="SSF52833">
    <property type="entry name" value="Thioredoxin-like"/>
    <property type="match status" value="1"/>
</dbReference>
<name>A0A1T5A5B3_9FLAO</name>
<dbReference type="PANTHER" id="PTHR13887">
    <property type="entry name" value="GLUTATHIONE S-TRANSFERASE KAPPA"/>
    <property type="match status" value="1"/>
</dbReference>